<keyword evidence="5 8" id="KW-1133">Transmembrane helix</keyword>
<dbReference type="RefSeq" id="WP_219937488.1">
    <property type="nucleotide sequence ID" value="NZ_JAGFNY010000013.1"/>
</dbReference>
<evidence type="ECO:0000313" key="9">
    <source>
        <dbReference type="EMBL" id="MBW7570266.1"/>
    </source>
</evidence>
<keyword evidence="4 8" id="KW-0812">Transmembrane</keyword>
<evidence type="ECO:0000256" key="6">
    <source>
        <dbReference type="ARBA" id="ARBA00023136"/>
    </source>
</evidence>
<dbReference type="Gene3D" id="2.40.128.260">
    <property type="entry name" value="Type IV secretion system, VirB10/TraB/TrbI"/>
    <property type="match status" value="2"/>
</dbReference>
<feature type="transmembrane region" description="Helical" evidence="8">
    <location>
        <begin position="40"/>
        <end position="59"/>
    </location>
</feature>
<gene>
    <name evidence="9" type="primary">virB10</name>
    <name evidence="9" type="ORF">J5V48_05085</name>
</gene>
<keyword evidence="10" id="KW-1185">Reference proteome</keyword>
<evidence type="ECO:0000256" key="3">
    <source>
        <dbReference type="ARBA" id="ARBA00022475"/>
    </source>
</evidence>
<dbReference type="InterPro" id="IPR005498">
    <property type="entry name" value="T4SS_VirB10/TraB/TrbI"/>
</dbReference>
<dbReference type="InterPro" id="IPR047695">
    <property type="entry name" value="T4SS_VirB10/PtlG"/>
</dbReference>
<evidence type="ECO:0000313" key="10">
    <source>
        <dbReference type="Proteomes" id="UP000731465"/>
    </source>
</evidence>
<comment type="caution">
    <text evidence="9">The sequence shown here is derived from an EMBL/GenBank/DDBJ whole genome shotgun (WGS) entry which is preliminary data.</text>
</comment>
<evidence type="ECO:0000256" key="2">
    <source>
        <dbReference type="ARBA" id="ARBA00010265"/>
    </source>
</evidence>
<proteinExistence type="inferred from homology"/>
<keyword evidence="6 8" id="KW-0472">Membrane</keyword>
<evidence type="ECO:0000256" key="8">
    <source>
        <dbReference type="SAM" id="Phobius"/>
    </source>
</evidence>
<accession>A0ABS7DG31</accession>
<dbReference type="InterPro" id="IPR042217">
    <property type="entry name" value="T4SS_VirB10/TrbI"/>
</dbReference>
<evidence type="ECO:0000256" key="5">
    <source>
        <dbReference type="ARBA" id="ARBA00022989"/>
    </source>
</evidence>
<protein>
    <submittedName>
        <fullName evidence="9">Type IV secretion system protein VirB10</fullName>
    </submittedName>
</protein>
<evidence type="ECO:0000256" key="1">
    <source>
        <dbReference type="ARBA" id="ARBA00004162"/>
    </source>
</evidence>
<dbReference type="Pfam" id="PF03743">
    <property type="entry name" value="TrbI"/>
    <property type="match status" value="1"/>
</dbReference>
<evidence type="ECO:0000256" key="4">
    <source>
        <dbReference type="ARBA" id="ARBA00022692"/>
    </source>
</evidence>
<sequence length="411" mass="44471">MSDQPKNPEQNENHDYTQQGIPSVAQNNVVTPNQKNAKKLLFLAFLIGLAALIWGLTHFKGTSSDDADKQANSNMQALTSSKSVTKPVLPPKDPEPDPVLPQPTQQPIDDLPPLTAQADSSGRVQVTSGSTISVVGANGEVEVTTEQLKYAAPMMGNVINNSNESNRGYSQEGYSENDRNSVLETYKNSMNSINGGSESNLTSRIKSMDTPDGTARVIRQPSLTLAKGTMIECILETRVDTSVPGMASCVIPQNIYSMDGRVLLIEKGTKAIGEYQGAVQNGLERIFMLWSELRTPEGLAVSLSSPTTDALGGAGMGGYTDHHWWKRFGNALMFSMVADAFQYAVNTANSNTTNNNVTYENSSDGMDEIIKAAMQQSGNIPPTLIKNAGERVGIFVARDVNFSSVYHLQKR</sequence>
<organism evidence="9 10">
    <name type="scientific">Succinivibrio faecicola</name>
    <dbReference type="NCBI Taxonomy" id="2820300"/>
    <lineage>
        <taxon>Bacteria</taxon>
        <taxon>Pseudomonadati</taxon>
        <taxon>Pseudomonadota</taxon>
        <taxon>Gammaproteobacteria</taxon>
        <taxon>Aeromonadales</taxon>
        <taxon>Succinivibrionaceae</taxon>
        <taxon>Succinivibrio</taxon>
    </lineage>
</organism>
<keyword evidence="3" id="KW-1003">Cell membrane</keyword>
<dbReference type="Proteomes" id="UP000731465">
    <property type="component" value="Unassembled WGS sequence"/>
</dbReference>
<comment type="subcellular location">
    <subcellularLocation>
        <location evidence="1">Cell membrane</location>
        <topology evidence="1">Single-pass membrane protein</topology>
    </subcellularLocation>
</comment>
<reference evidence="9 10" key="1">
    <citation type="submission" date="2021-03" db="EMBL/GenBank/DDBJ databases">
        <title>Succinivibrio sp. nov. isolated from feces of cow.</title>
        <authorList>
            <person name="Choi J.-Y."/>
        </authorList>
    </citation>
    <scope>NUCLEOTIDE SEQUENCE [LARGE SCALE GENOMIC DNA]</scope>
    <source>
        <strain evidence="9 10">AGMB01872</strain>
    </source>
</reference>
<dbReference type="CDD" id="cd16429">
    <property type="entry name" value="VirB10"/>
    <property type="match status" value="1"/>
</dbReference>
<dbReference type="NCBIfam" id="NF038091">
    <property type="entry name" value="T4SS_VirB10"/>
    <property type="match status" value="1"/>
</dbReference>
<evidence type="ECO:0000256" key="7">
    <source>
        <dbReference type="SAM" id="MobiDB-lite"/>
    </source>
</evidence>
<dbReference type="EMBL" id="JAGFNY010000013">
    <property type="protein sequence ID" value="MBW7570266.1"/>
    <property type="molecule type" value="Genomic_DNA"/>
</dbReference>
<name>A0ABS7DG31_9GAMM</name>
<feature type="region of interest" description="Disordered" evidence="7">
    <location>
        <begin position="77"/>
        <end position="123"/>
    </location>
</feature>
<comment type="similarity">
    <text evidence="2">Belongs to the TrbI/VirB10 family.</text>
</comment>